<evidence type="ECO:0000313" key="7">
    <source>
        <dbReference type="Proteomes" id="UP000198406"/>
    </source>
</evidence>
<dbReference type="InterPro" id="IPR036388">
    <property type="entry name" value="WH-like_DNA-bd_sf"/>
</dbReference>
<evidence type="ECO:0000256" key="1">
    <source>
        <dbReference type="ARBA" id="ARBA00004123"/>
    </source>
</evidence>
<keyword evidence="7" id="KW-1185">Reference proteome</keyword>
<dbReference type="SUPFAM" id="SSF46785">
    <property type="entry name" value="Winged helix' DNA-binding domain"/>
    <property type="match status" value="1"/>
</dbReference>
<dbReference type="InParanoid" id="A0A1Z5JLE3"/>
<feature type="compositionally biased region" description="Polar residues" evidence="4">
    <location>
        <begin position="7"/>
        <end position="17"/>
    </location>
</feature>
<proteinExistence type="predicted"/>
<gene>
    <name evidence="6" type="ORF">FisN_29Lh039</name>
</gene>
<comment type="subcellular location">
    <subcellularLocation>
        <location evidence="1">Nucleus</location>
    </subcellularLocation>
</comment>
<accession>A0A1Z5JLE3</accession>
<feature type="region of interest" description="Disordered" evidence="4">
    <location>
        <begin position="208"/>
        <end position="262"/>
    </location>
</feature>
<evidence type="ECO:0000256" key="4">
    <source>
        <dbReference type="SAM" id="MobiDB-lite"/>
    </source>
</evidence>
<dbReference type="EMBL" id="BDSP01000084">
    <property type="protein sequence ID" value="GAX14833.1"/>
    <property type="molecule type" value="Genomic_DNA"/>
</dbReference>
<evidence type="ECO:0000313" key="6">
    <source>
        <dbReference type="EMBL" id="GAX14833.1"/>
    </source>
</evidence>
<feature type="domain" description="HSF-type DNA-binding" evidence="5">
    <location>
        <begin position="95"/>
        <end position="184"/>
    </location>
</feature>
<evidence type="ECO:0000256" key="2">
    <source>
        <dbReference type="ARBA" id="ARBA00023125"/>
    </source>
</evidence>
<dbReference type="Pfam" id="PF00447">
    <property type="entry name" value="HSF_DNA-bind"/>
    <property type="match status" value="1"/>
</dbReference>
<keyword evidence="2" id="KW-0238">DNA-binding</keyword>
<feature type="compositionally biased region" description="Polar residues" evidence="4">
    <location>
        <begin position="59"/>
        <end position="74"/>
    </location>
</feature>
<organism evidence="6 7">
    <name type="scientific">Fistulifera solaris</name>
    <name type="common">Oleaginous diatom</name>
    <dbReference type="NCBI Taxonomy" id="1519565"/>
    <lineage>
        <taxon>Eukaryota</taxon>
        <taxon>Sar</taxon>
        <taxon>Stramenopiles</taxon>
        <taxon>Ochrophyta</taxon>
        <taxon>Bacillariophyta</taxon>
        <taxon>Bacillariophyceae</taxon>
        <taxon>Bacillariophycidae</taxon>
        <taxon>Naviculales</taxon>
        <taxon>Naviculaceae</taxon>
        <taxon>Fistulifera</taxon>
    </lineage>
</organism>
<reference evidence="6 7" key="1">
    <citation type="journal article" date="2015" name="Plant Cell">
        <title>Oil accumulation by the oleaginous diatom Fistulifera solaris as revealed by the genome and transcriptome.</title>
        <authorList>
            <person name="Tanaka T."/>
            <person name="Maeda Y."/>
            <person name="Veluchamy A."/>
            <person name="Tanaka M."/>
            <person name="Abida H."/>
            <person name="Marechal E."/>
            <person name="Bowler C."/>
            <person name="Muto M."/>
            <person name="Sunaga Y."/>
            <person name="Tanaka M."/>
            <person name="Yoshino T."/>
            <person name="Taniguchi T."/>
            <person name="Fukuda Y."/>
            <person name="Nemoto M."/>
            <person name="Matsumoto M."/>
            <person name="Wong P.S."/>
            <person name="Aburatani S."/>
            <person name="Fujibuchi W."/>
        </authorList>
    </citation>
    <scope>NUCLEOTIDE SEQUENCE [LARGE SCALE GENOMIC DNA]</scope>
    <source>
        <strain evidence="6 7">JPCC DA0580</strain>
    </source>
</reference>
<dbReference type="GO" id="GO:0043565">
    <property type="term" value="F:sequence-specific DNA binding"/>
    <property type="evidence" value="ECO:0007669"/>
    <property type="project" value="InterPro"/>
</dbReference>
<dbReference type="OrthoDB" id="49536at2759"/>
<dbReference type="AlphaFoldDB" id="A0A1Z5JLE3"/>
<dbReference type="InterPro" id="IPR000232">
    <property type="entry name" value="HSF_DNA-bd"/>
</dbReference>
<feature type="compositionally biased region" description="Basic and acidic residues" evidence="4">
    <location>
        <begin position="18"/>
        <end position="32"/>
    </location>
</feature>
<dbReference type="GO" id="GO:0003700">
    <property type="term" value="F:DNA-binding transcription factor activity"/>
    <property type="evidence" value="ECO:0007669"/>
    <property type="project" value="InterPro"/>
</dbReference>
<name>A0A1Z5JLE3_FISSO</name>
<dbReference type="GO" id="GO:0005634">
    <property type="term" value="C:nucleus"/>
    <property type="evidence" value="ECO:0007669"/>
    <property type="project" value="UniProtKB-SubCell"/>
</dbReference>
<evidence type="ECO:0000259" key="5">
    <source>
        <dbReference type="Pfam" id="PF00447"/>
    </source>
</evidence>
<dbReference type="InterPro" id="IPR036390">
    <property type="entry name" value="WH_DNA-bd_sf"/>
</dbReference>
<feature type="region of interest" description="Disordered" evidence="4">
    <location>
        <begin position="1"/>
        <end position="80"/>
    </location>
</feature>
<protein>
    <recommendedName>
        <fullName evidence="5">HSF-type DNA-binding domain-containing protein</fullName>
    </recommendedName>
</protein>
<dbReference type="Gene3D" id="1.10.10.10">
    <property type="entry name" value="Winged helix-like DNA-binding domain superfamily/Winged helix DNA-binding domain"/>
    <property type="match status" value="1"/>
</dbReference>
<comment type="caution">
    <text evidence="6">The sequence shown here is derived from an EMBL/GenBank/DDBJ whole genome shotgun (WGS) entry which is preliminary data.</text>
</comment>
<evidence type="ECO:0000256" key="3">
    <source>
        <dbReference type="ARBA" id="ARBA00023242"/>
    </source>
</evidence>
<feature type="compositionally biased region" description="Polar residues" evidence="4">
    <location>
        <begin position="214"/>
        <end position="243"/>
    </location>
</feature>
<keyword evidence="3" id="KW-0539">Nucleus</keyword>
<sequence length="437" mass="48272">MMGSHLQPEQSNDQINQKNDEEALSDRKREPEINESIDGGAHKKAKGSNKLSRDDAASMQLTDIGTSDHSSLIDTSEGGDTRESATEIILHGNSFPERLFAVINSGDFKNAIRWSVDGKCFGLIPRPFVQSVLKTEFQGTKLESFQRKLSRWQFSRCLNESFAPEAIVYRHQLFRKDKPELVRTLVSNKKKEVSVKKQAKKELKMKMLSETKESSLSNTPDSKSVTASDRVASSQSNSETTFGFSVGTHLGDSERNVESHPGVPPLLLHPQGRILPDTAPLSSVTLEQARRSVVGPFIGLGGTSQFASVLSNELDHQSVVRLLANQRLPASSQSRLAMSLQGQHFADESTLQRAALAATLEGPSVMGLTGRMSDEELQVLLRAQQIRQDESRLQLLAQQNHLALGLMPPLVSLQGPLDEEASLLELYLRRLQRRQGS</sequence>
<dbReference type="Proteomes" id="UP000198406">
    <property type="component" value="Unassembled WGS sequence"/>
</dbReference>